<gene>
    <name evidence="2" type="ORF">METZ01_LOCUS239488</name>
</gene>
<name>A0A382HH28_9ZZZZ</name>
<proteinExistence type="predicted"/>
<keyword evidence="1" id="KW-0812">Transmembrane</keyword>
<organism evidence="2">
    <name type="scientific">marine metagenome</name>
    <dbReference type="NCBI Taxonomy" id="408172"/>
    <lineage>
        <taxon>unclassified sequences</taxon>
        <taxon>metagenomes</taxon>
        <taxon>ecological metagenomes</taxon>
    </lineage>
</organism>
<dbReference type="AlphaFoldDB" id="A0A382HH28"/>
<keyword evidence="1" id="KW-0472">Membrane</keyword>
<keyword evidence="1" id="KW-1133">Transmembrane helix</keyword>
<dbReference type="EMBL" id="UINC01061253">
    <property type="protein sequence ID" value="SVB86634.1"/>
    <property type="molecule type" value="Genomic_DNA"/>
</dbReference>
<feature type="non-terminal residue" evidence="2">
    <location>
        <position position="1"/>
    </location>
</feature>
<reference evidence="2" key="1">
    <citation type="submission" date="2018-05" db="EMBL/GenBank/DDBJ databases">
        <authorList>
            <person name="Lanie J.A."/>
            <person name="Ng W.-L."/>
            <person name="Kazmierczak K.M."/>
            <person name="Andrzejewski T.M."/>
            <person name="Davidsen T.M."/>
            <person name="Wayne K.J."/>
            <person name="Tettelin H."/>
            <person name="Glass J.I."/>
            <person name="Rusch D."/>
            <person name="Podicherti R."/>
            <person name="Tsui H.-C.T."/>
            <person name="Winkler M.E."/>
        </authorList>
    </citation>
    <scope>NUCLEOTIDE SEQUENCE</scope>
</reference>
<feature type="transmembrane region" description="Helical" evidence="1">
    <location>
        <begin position="12"/>
        <end position="33"/>
    </location>
</feature>
<protein>
    <submittedName>
        <fullName evidence="2">Uncharacterized protein</fullName>
    </submittedName>
</protein>
<evidence type="ECO:0000313" key="2">
    <source>
        <dbReference type="EMBL" id="SVB86634.1"/>
    </source>
</evidence>
<sequence length="246" mass="27691">SNVIPLWVGYKYLSYLCLLSAVIFPVFLLLKPGLDSKSYRKGETLLNFGLFITLVLIFASNLSITIYSLTNPRNDTLGRIGFDQMPVGFGGGSPDSKVTPEIERARLRGTVITAIVRTEPYALTAAIEYIYKGKGSGKYLMGTDSYNTAAKVAYHAAEYSPHIPRLPILPIYSEYQDTWITSLEDLEKITTHGELKYILTSKDMKSMNFEFWTWLSGNFEDVTILSGLPFNGELRVFKLLERDARN</sequence>
<feature type="transmembrane region" description="Helical" evidence="1">
    <location>
        <begin position="45"/>
        <end position="69"/>
    </location>
</feature>
<accession>A0A382HH28</accession>
<evidence type="ECO:0000256" key="1">
    <source>
        <dbReference type="SAM" id="Phobius"/>
    </source>
</evidence>